<dbReference type="Pfam" id="PF11390">
    <property type="entry name" value="FdsD"/>
    <property type="match status" value="1"/>
</dbReference>
<dbReference type="eggNOG" id="ENOG5032Z86">
    <property type="taxonomic scope" value="Bacteria"/>
</dbReference>
<dbReference type="InterPro" id="IPR021074">
    <property type="entry name" value="Formate_DH_dsu"/>
</dbReference>
<dbReference type="AlphaFoldDB" id="D7DMN0"/>
<reference evidence="1 2" key="2">
    <citation type="journal article" date="2011" name="J. Bacteriol.">
        <title>Genomes of three methylotrophs from a single niche uncover genetic and metabolic divergence of Methylophilaceae.</title>
        <authorList>
            <person name="Lapidus A."/>
            <person name="Clum A."/>
            <person name="Labutti K."/>
            <person name="Kaluzhnaya M.G."/>
            <person name="Lim S."/>
            <person name="Beck D.A."/>
            <person name="Glavina Del Rio T."/>
            <person name="Nolan M."/>
            <person name="Mavromatis K."/>
            <person name="Huntemann M."/>
            <person name="Lucas S."/>
            <person name="Lidstrom M.E."/>
            <person name="Ivanova N."/>
            <person name="Chistoserdova L."/>
        </authorList>
    </citation>
    <scope>NUCLEOTIDE SEQUENCE [LARGE SCALE GENOMIC DNA]</scope>
    <source>
        <strain evidence="1 2">301</strain>
    </source>
</reference>
<accession>D7DMN0</accession>
<evidence type="ECO:0000313" key="1">
    <source>
        <dbReference type="EMBL" id="ADI30807.1"/>
    </source>
</evidence>
<dbReference type="STRING" id="666681.M301_2445"/>
<protein>
    <submittedName>
        <fullName evidence="1">Formate dehydrogenase delta subunit</fullName>
    </submittedName>
</protein>
<name>D7DMN0_METV0</name>
<evidence type="ECO:0000313" key="2">
    <source>
        <dbReference type="Proteomes" id="UP000000383"/>
    </source>
</evidence>
<dbReference type="Proteomes" id="UP000000383">
    <property type="component" value="Chromosome"/>
</dbReference>
<dbReference type="KEGG" id="meh:M301_2445"/>
<sequence>MDIQRLISMANQIGDFYESYPNQSHAQKDIAEHINKFWALSMRKQIAEYVSEQSGSGIHAQVQNAIKAHLKL</sequence>
<reference evidence="2" key="1">
    <citation type="submission" date="2010-05" db="EMBL/GenBank/DDBJ databases">
        <title>Complete sequence of Methylotenera sp. 301.</title>
        <authorList>
            <person name="Lucas S."/>
            <person name="Copeland A."/>
            <person name="Lapidus A."/>
            <person name="Cheng J.-F."/>
            <person name="Bruce D."/>
            <person name="Goodwin L."/>
            <person name="Pitluck S."/>
            <person name="Clum A."/>
            <person name="Land M."/>
            <person name="Hauser L."/>
            <person name="Kyrpides N."/>
            <person name="Ivanova N."/>
            <person name="Chistoservova L."/>
            <person name="Kalyuzhnaya M."/>
            <person name="Woyke T."/>
        </authorList>
    </citation>
    <scope>NUCLEOTIDE SEQUENCE [LARGE SCALE GENOMIC DNA]</scope>
    <source>
        <strain evidence="2">301</strain>
    </source>
</reference>
<proteinExistence type="predicted"/>
<dbReference type="EMBL" id="CP002056">
    <property type="protein sequence ID" value="ADI30807.1"/>
    <property type="molecule type" value="Genomic_DNA"/>
</dbReference>
<dbReference type="OrthoDB" id="8527650at2"/>
<organism evidence="1 2">
    <name type="scientific">Methylotenera versatilis (strain 301)</name>
    <dbReference type="NCBI Taxonomy" id="666681"/>
    <lineage>
        <taxon>Bacteria</taxon>
        <taxon>Pseudomonadati</taxon>
        <taxon>Pseudomonadota</taxon>
        <taxon>Betaproteobacteria</taxon>
        <taxon>Nitrosomonadales</taxon>
        <taxon>Methylophilaceae</taxon>
        <taxon>Methylotenera</taxon>
    </lineage>
</organism>
<keyword evidence="2" id="KW-1185">Reference proteome</keyword>
<gene>
    <name evidence="1" type="ordered locus">M301_2445</name>
</gene>
<dbReference type="HOGENOM" id="CLU_166802_0_0_4"/>
<dbReference type="RefSeq" id="WP_013149115.1">
    <property type="nucleotide sequence ID" value="NC_014207.1"/>
</dbReference>